<gene>
    <name evidence="13" type="ORF">M513_01918</name>
</gene>
<name>A0A085MII7_9BILA</name>
<dbReference type="Pfam" id="PF13671">
    <property type="entry name" value="AAA_33"/>
    <property type="match status" value="1"/>
</dbReference>
<evidence type="ECO:0000256" key="2">
    <source>
        <dbReference type="ARBA" id="ARBA00004550"/>
    </source>
</evidence>
<dbReference type="PANTHER" id="PTHR32510">
    <property type="entry name" value="TRANSMEMBRANE PROTEIN 98"/>
    <property type="match status" value="1"/>
</dbReference>
<dbReference type="GO" id="GO:0005886">
    <property type="term" value="C:plasma membrane"/>
    <property type="evidence" value="ECO:0007669"/>
    <property type="project" value="UniProtKB-SubCell"/>
</dbReference>
<proteinExistence type="inferred from homology"/>
<keyword evidence="9" id="KW-0256">Endoplasmic reticulum</keyword>
<keyword evidence="8" id="KW-0812">Transmembrane</keyword>
<dbReference type="Proteomes" id="UP000030764">
    <property type="component" value="Unassembled WGS sequence"/>
</dbReference>
<dbReference type="AlphaFoldDB" id="A0A085MII7"/>
<evidence type="ECO:0000256" key="3">
    <source>
        <dbReference type="ARBA" id="ARBA00004648"/>
    </source>
</evidence>
<evidence type="ECO:0000256" key="6">
    <source>
        <dbReference type="ARBA" id="ARBA00022475"/>
    </source>
</evidence>
<reference evidence="13 14" key="1">
    <citation type="journal article" date="2014" name="Nat. Genet.">
        <title>Genome and transcriptome of the porcine whipworm Trichuris suis.</title>
        <authorList>
            <person name="Jex A.R."/>
            <person name="Nejsum P."/>
            <person name="Schwarz E.M."/>
            <person name="Hu L."/>
            <person name="Young N.D."/>
            <person name="Hall R.S."/>
            <person name="Korhonen P.K."/>
            <person name="Liao S."/>
            <person name="Thamsborg S."/>
            <person name="Xia J."/>
            <person name="Xu P."/>
            <person name="Wang S."/>
            <person name="Scheerlinck J.P."/>
            <person name="Hofmann A."/>
            <person name="Sternberg P.W."/>
            <person name="Wang J."/>
            <person name="Gasser R.B."/>
        </authorList>
    </citation>
    <scope>NUCLEOTIDE SEQUENCE [LARGE SCALE GENOMIC DNA]</scope>
    <source>
        <strain evidence="13">DCEP-RM93M</strain>
    </source>
</reference>
<dbReference type="Gene3D" id="1.20.1410.10">
    <property type="entry name" value="I/LWEQ domain"/>
    <property type="match status" value="1"/>
</dbReference>
<protein>
    <recommendedName>
        <fullName evidence="5">Transmembrane protein 98</fullName>
    </recommendedName>
</protein>
<dbReference type="SUPFAM" id="SSF52540">
    <property type="entry name" value="P-loop containing nucleoside triphosphate hydrolases"/>
    <property type="match status" value="1"/>
</dbReference>
<dbReference type="GO" id="GO:0005789">
    <property type="term" value="C:endoplasmic reticulum membrane"/>
    <property type="evidence" value="ECO:0007669"/>
    <property type="project" value="UniProtKB-SubCell"/>
</dbReference>
<organism evidence="13 14">
    <name type="scientific">Trichuris suis</name>
    <name type="common">pig whipworm</name>
    <dbReference type="NCBI Taxonomy" id="68888"/>
    <lineage>
        <taxon>Eukaryota</taxon>
        <taxon>Metazoa</taxon>
        <taxon>Ecdysozoa</taxon>
        <taxon>Nematoda</taxon>
        <taxon>Enoplea</taxon>
        <taxon>Dorylaimia</taxon>
        <taxon>Trichinellida</taxon>
        <taxon>Trichuridae</taxon>
        <taxon>Trichuris</taxon>
    </lineage>
</organism>
<evidence type="ECO:0000256" key="10">
    <source>
        <dbReference type="ARBA" id="ARBA00022989"/>
    </source>
</evidence>
<feature type="region of interest" description="Disordered" evidence="12">
    <location>
        <begin position="744"/>
        <end position="769"/>
    </location>
</feature>
<dbReference type="InterPro" id="IPR027417">
    <property type="entry name" value="P-loop_NTPase"/>
</dbReference>
<comment type="subcellular location">
    <subcellularLocation>
        <location evidence="1">Cell membrane</location>
        <topology evidence="1">Single-pass type II membrane protein</topology>
    </subcellularLocation>
    <subcellularLocation>
        <location evidence="3">Endoplasmic reticulum membrane</location>
        <topology evidence="3">Single-pass type II membrane protein</topology>
    </subcellularLocation>
    <subcellularLocation>
        <location evidence="2">Secreted</location>
        <location evidence="2">Extracellular exosome</location>
    </subcellularLocation>
</comment>
<evidence type="ECO:0000256" key="8">
    <source>
        <dbReference type="ARBA" id="ARBA00022692"/>
    </source>
</evidence>
<evidence type="ECO:0000313" key="13">
    <source>
        <dbReference type="EMBL" id="KFD57033.1"/>
    </source>
</evidence>
<keyword evidence="10" id="KW-1133">Transmembrane helix</keyword>
<dbReference type="EMBL" id="KL363190">
    <property type="protein sequence ID" value="KFD57033.1"/>
    <property type="molecule type" value="Genomic_DNA"/>
</dbReference>
<sequence>MELVVAVAIGILAIIFSGSVIALFLICRHRFCLQQLDEKPILKYTKEEHNTAAPSSSAQCIQSAAESDLDDMLQLSPNIEKILKERSWLHDASGLVEHCLSILRICHWVTDKLSGLSFSPVHGNQIVMDEVRLATQRVMPRVDDLVRAMYTGKSKGVQAPLLEARAAALILATNNLVLAFRAAYPTAVENVEWLRIVLSDLELHLKKLRDAAQKVMGCRLAIVVMVGLPGAGKTFLCRRMVDIFEKDDGIEKVRVIHVCYDDIIPNWKEQRDVRKEILECVRYFCSSVFADQPPERQTVVSNLSWRHFAPFVSSRVSEGCSRIIVLIDDNMHLRSMRHSFYLLARERKIGFGQIAVQTDVDVAVRRNALRTGGIRVDEEVIFNMAEKMQMPDANRFHWERNTLLLNELRDDAEFLLVRSFLIHCLSEACIPSPKIEVTIGVANENSLSNNLYRCDIALRRIVAEEVTNISRGFMDQKLDLHLQFRWDAPKLMDHLHGKSASTCSVVWLLTRLRHLVSTNETSGFPSVLRTDESVNIFAMDPLLPKDQCYVEAINDSATGRSVGVDVQSFSENLCSIRGHSRFKLSAGDVASKKRENESSESTVVLPCQGASEPVMVEEKHRLVASVKNLQTALNGQQAARLNTRVQLPQTPDDATLHLPCETDPVVGHGSASKSPRYDSRRYRLNVRYRFAGEYRSQIVPPPNRTVFDAPDCMCDFSIVDHTAVPKNTSFCFLTKSACQKKRSGVKKHANRSCNGHASTGESTTKAAKFSHCSPDSPAYILQSGVSHSAQTSPQTNHLRDHNSAIKSSSQSSTQRLLKRWPLNFGGRSDANAKH</sequence>
<feature type="compositionally biased region" description="Polar residues" evidence="12">
    <location>
        <begin position="784"/>
        <end position="796"/>
    </location>
</feature>
<keyword evidence="6" id="KW-1003">Cell membrane</keyword>
<dbReference type="GO" id="GO:0005576">
    <property type="term" value="C:extracellular region"/>
    <property type="evidence" value="ECO:0007669"/>
    <property type="project" value="UniProtKB-SubCell"/>
</dbReference>
<accession>A0A085MII7</accession>
<dbReference type="PANTHER" id="PTHR32510:SF3">
    <property type="entry name" value="TRANSMEMBRANE PROTEIN 98"/>
    <property type="match status" value="1"/>
</dbReference>
<dbReference type="InterPro" id="IPR029668">
    <property type="entry name" value="TMEM98"/>
</dbReference>
<dbReference type="Gene3D" id="3.40.50.300">
    <property type="entry name" value="P-loop containing nucleotide triphosphate hydrolases"/>
    <property type="match status" value="1"/>
</dbReference>
<evidence type="ECO:0000256" key="12">
    <source>
        <dbReference type="SAM" id="MobiDB-lite"/>
    </source>
</evidence>
<keyword evidence="14" id="KW-1185">Reference proteome</keyword>
<evidence type="ECO:0000256" key="11">
    <source>
        <dbReference type="ARBA" id="ARBA00023136"/>
    </source>
</evidence>
<keyword evidence="7" id="KW-0964">Secreted</keyword>
<keyword evidence="11" id="KW-0472">Membrane</keyword>
<comment type="similarity">
    <text evidence="4">Belongs to the TMEM98 family.</text>
</comment>
<feature type="compositionally biased region" description="Low complexity" evidence="12">
    <location>
        <begin position="806"/>
        <end position="815"/>
    </location>
</feature>
<evidence type="ECO:0000256" key="7">
    <source>
        <dbReference type="ARBA" id="ARBA00022525"/>
    </source>
</evidence>
<evidence type="ECO:0000256" key="9">
    <source>
        <dbReference type="ARBA" id="ARBA00022824"/>
    </source>
</evidence>
<feature type="region of interest" description="Disordered" evidence="12">
    <location>
        <begin position="784"/>
        <end position="834"/>
    </location>
</feature>
<evidence type="ECO:0000256" key="5">
    <source>
        <dbReference type="ARBA" id="ARBA00014380"/>
    </source>
</evidence>
<evidence type="ECO:0000256" key="4">
    <source>
        <dbReference type="ARBA" id="ARBA00011024"/>
    </source>
</evidence>
<evidence type="ECO:0000313" key="14">
    <source>
        <dbReference type="Proteomes" id="UP000030764"/>
    </source>
</evidence>
<feature type="compositionally biased region" description="Polar residues" evidence="12">
    <location>
        <begin position="751"/>
        <end position="765"/>
    </location>
</feature>
<evidence type="ECO:0000256" key="1">
    <source>
        <dbReference type="ARBA" id="ARBA00004401"/>
    </source>
</evidence>